<reference evidence="2" key="1">
    <citation type="journal article" date="2023" name="G3 (Bethesda)">
        <title>Genome assembly and association tests identify interacting loci associated with vigor, precocity, and sex in interspecific pistachio rootstocks.</title>
        <authorList>
            <person name="Palmer W."/>
            <person name="Jacygrad E."/>
            <person name="Sagayaradj S."/>
            <person name="Cavanaugh K."/>
            <person name="Han R."/>
            <person name="Bertier L."/>
            <person name="Beede B."/>
            <person name="Kafkas S."/>
            <person name="Golino D."/>
            <person name="Preece J."/>
            <person name="Michelmore R."/>
        </authorList>
    </citation>
    <scope>NUCLEOTIDE SEQUENCE [LARGE SCALE GENOMIC DNA]</scope>
</reference>
<protein>
    <submittedName>
        <fullName evidence="1">Uncharacterized protein</fullName>
    </submittedName>
</protein>
<organism evidence="1 2">
    <name type="scientific">Pistacia integerrima</name>
    <dbReference type="NCBI Taxonomy" id="434235"/>
    <lineage>
        <taxon>Eukaryota</taxon>
        <taxon>Viridiplantae</taxon>
        <taxon>Streptophyta</taxon>
        <taxon>Embryophyta</taxon>
        <taxon>Tracheophyta</taxon>
        <taxon>Spermatophyta</taxon>
        <taxon>Magnoliopsida</taxon>
        <taxon>eudicotyledons</taxon>
        <taxon>Gunneridae</taxon>
        <taxon>Pentapetalae</taxon>
        <taxon>rosids</taxon>
        <taxon>malvids</taxon>
        <taxon>Sapindales</taxon>
        <taxon>Anacardiaceae</taxon>
        <taxon>Pistacia</taxon>
    </lineage>
</organism>
<keyword evidence="2" id="KW-1185">Reference proteome</keyword>
<accession>A0ACC0YWL1</accession>
<gene>
    <name evidence="1" type="ORF">Pint_18177</name>
</gene>
<dbReference type="EMBL" id="CM047739">
    <property type="protein sequence ID" value="KAJ0042222.1"/>
    <property type="molecule type" value="Genomic_DNA"/>
</dbReference>
<name>A0ACC0YWL1_9ROSI</name>
<evidence type="ECO:0000313" key="1">
    <source>
        <dbReference type="EMBL" id="KAJ0042222.1"/>
    </source>
</evidence>
<dbReference type="Proteomes" id="UP001163603">
    <property type="component" value="Chromosome 4"/>
</dbReference>
<evidence type="ECO:0000313" key="2">
    <source>
        <dbReference type="Proteomes" id="UP001163603"/>
    </source>
</evidence>
<sequence>MVSEQAPSHENSIPTSGNTTYLVTSPPSPTNVPLIALNISAQINEKLTPSTFLQWRAQFEALLIGYNLFDYVAGTNSLPPSSDSSTSSPQSLH</sequence>
<comment type="caution">
    <text evidence="1">The sequence shown here is derived from an EMBL/GenBank/DDBJ whole genome shotgun (WGS) entry which is preliminary data.</text>
</comment>
<proteinExistence type="predicted"/>